<dbReference type="AlphaFoldDB" id="A0A7X2TQ50"/>
<evidence type="ECO:0000313" key="2">
    <source>
        <dbReference type="Proteomes" id="UP000460549"/>
    </source>
</evidence>
<accession>A0A7X2TQ50</accession>
<gene>
    <name evidence="1" type="ORF">FYJ80_04880</name>
</gene>
<name>A0A7X2TQ50_9SPIO</name>
<sequence>MSGRINRKLEISLFDSFRTAIQSTYENYSYLFEVKKAKVAFSHRLASELDKITSNRYLIDINLPLIKNSSSIPEIIIREKDLSPIMAIFIEEDYLSTQKKNEASKLHEETGAFTIAISLLREREYSLVYRFAASFTDYLHLSKHDYSESLLKRMEDSTPDDQLLLIPNKRRKKNN</sequence>
<comment type="caution">
    <text evidence="1">The sequence shown here is derived from an EMBL/GenBank/DDBJ whole genome shotgun (WGS) entry which is preliminary data.</text>
</comment>
<dbReference type="Proteomes" id="UP000460549">
    <property type="component" value="Unassembled WGS sequence"/>
</dbReference>
<protein>
    <submittedName>
        <fullName evidence="1">Uncharacterized protein</fullName>
    </submittedName>
</protein>
<proteinExistence type="predicted"/>
<dbReference type="EMBL" id="VUNN01000006">
    <property type="protein sequence ID" value="MSU06109.1"/>
    <property type="molecule type" value="Genomic_DNA"/>
</dbReference>
<keyword evidence="2" id="KW-1185">Reference proteome</keyword>
<dbReference type="RefSeq" id="WP_154425085.1">
    <property type="nucleotide sequence ID" value="NZ_JAQYGB010000045.1"/>
</dbReference>
<reference evidence="1 2" key="1">
    <citation type="submission" date="2019-08" db="EMBL/GenBank/DDBJ databases">
        <title>In-depth cultivation of the pig gut microbiome towards novel bacterial diversity and tailored functional studies.</title>
        <authorList>
            <person name="Wylensek D."/>
            <person name="Hitch T.C.A."/>
            <person name="Clavel T."/>
        </authorList>
    </citation>
    <scope>NUCLEOTIDE SEQUENCE [LARGE SCALE GENOMIC DNA]</scope>
    <source>
        <strain evidence="1 2">NM-380-WT-3C1</strain>
    </source>
</reference>
<organism evidence="1 2">
    <name type="scientific">Bullifex porci</name>
    <dbReference type="NCBI Taxonomy" id="2606638"/>
    <lineage>
        <taxon>Bacteria</taxon>
        <taxon>Pseudomonadati</taxon>
        <taxon>Spirochaetota</taxon>
        <taxon>Spirochaetia</taxon>
        <taxon>Spirochaetales</taxon>
        <taxon>Spirochaetaceae</taxon>
        <taxon>Bullifex</taxon>
    </lineage>
</organism>
<evidence type="ECO:0000313" key="1">
    <source>
        <dbReference type="EMBL" id="MSU06109.1"/>
    </source>
</evidence>